<proteinExistence type="inferred from homology"/>
<organism evidence="3 4">
    <name type="scientific">Fusarium sarcochroum</name>
    <dbReference type="NCBI Taxonomy" id="1208366"/>
    <lineage>
        <taxon>Eukaryota</taxon>
        <taxon>Fungi</taxon>
        <taxon>Dikarya</taxon>
        <taxon>Ascomycota</taxon>
        <taxon>Pezizomycotina</taxon>
        <taxon>Sordariomycetes</taxon>
        <taxon>Hypocreomycetidae</taxon>
        <taxon>Hypocreales</taxon>
        <taxon>Nectriaceae</taxon>
        <taxon>Fusarium</taxon>
        <taxon>Fusarium lateritium species complex</taxon>
    </lineage>
</organism>
<evidence type="ECO:0000313" key="4">
    <source>
        <dbReference type="Proteomes" id="UP000622797"/>
    </source>
</evidence>
<dbReference type="OrthoDB" id="4981760at2759"/>
<dbReference type="AlphaFoldDB" id="A0A8H4TTH6"/>
<reference evidence="3" key="1">
    <citation type="journal article" date="2020" name="BMC Genomics">
        <title>Correction to: Identification and distribution of gene clusters required for synthesis of sphingolipid metabolism inhibitors in diverse species of the filamentous fungus Fusarium.</title>
        <authorList>
            <person name="Kim H.S."/>
            <person name="Lohmar J.M."/>
            <person name="Busman M."/>
            <person name="Brown D.W."/>
            <person name="Naumann T.A."/>
            <person name="Divon H.H."/>
            <person name="Lysoe E."/>
            <person name="Uhlig S."/>
            <person name="Proctor R.H."/>
        </authorList>
    </citation>
    <scope>NUCLEOTIDE SEQUENCE</scope>
    <source>
        <strain evidence="3">NRRL 20472</strain>
    </source>
</reference>
<dbReference type="InterPro" id="IPR036291">
    <property type="entry name" value="NAD(P)-bd_dom_sf"/>
</dbReference>
<dbReference type="GO" id="GO:0016491">
    <property type="term" value="F:oxidoreductase activity"/>
    <property type="evidence" value="ECO:0007669"/>
    <property type="project" value="UniProtKB-KW"/>
</dbReference>
<evidence type="ECO:0000313" key="3">
    <source>
        <dbReference type="EMBL" id="KAF4963757.1"/>
    </source>
</evidence>
<dbReference type="PANTHER" id="PTHR43976">
    <property type="entry name" value="SHORT CHAIN DEHYDROGENASE"/>
    <property type="match status" value="1"/>
</dbReference>
<dbReference type="InterPro" id="IPR051911">
    <property type="entry name" value="SDR_oxidoreductase"/>
</dbReference>
<dbReference type="SUPFAM" id="SSF51735">
    <property type="entry name" value="NAD(P)-binding Rossmann-fold domains"/>
    <property type="match status" value="1"/>
</dbReference>
<comment type="caution">
    <text evidence="3">The sequence shown here is derived from an EMBL/GenBank/DDBJ whole genome shotgun (WGS) entry which is preliminary data.</text>
</comment>
<dbReference type="PANTHER" id="PTHR43976:SF16">
    <property type="entry name" value="SHORT-CHAIN DEHYDROGENASE_REDUCTASE FAMILY PROTEIN"/>
    <property type="match status" value="1"/>
</dbReference>
<evidence type="ECO:0000256" key="1">
    <source>
        <dbReference type="ARBA" id="ARBA00006484"/>
    </source>
</evidence>
<accession>A0A8H4TTH6</accession>
<dbReference type="Gene3D" id="3.40.50.720">
    <property type="entry name" value="NAD(P)-binding Rossmann-like Domain"/>
    <property type="match status" value="1"/>
</dbReference>
<reference evidence="3" key="2">
    <citation type="submission" date="2020-05" db="EMBL/GenBank/DDBJ databases">
        <authorList>
            <person name="Kim H.-S."/>
            <person name="Proctor R.H."/>
            <person name="Brown D.W."/>
        </authorList>
    </citation>
    <scope>NUCLEOTIDE SEQUENCE</scope>
    <source>
        <strain evidence="3">NRRL 20472</strain>
    </source>
</reference>
<protein>
    <submittedName>
        <fullName evidence="3">Uncharacterized protein</fullName>
    </submittedName>
</protein>
<dbReference type="Pfam" id="PF00106">
    <property type="entry name" value="adh_short"/>
    <property type="match status" value="1"/>
</dbReference>
<dbReference type="Proteomes" id="UP000622797">
    <property type="component" value="Unassembled WGS sequence"/>
</dbReference>
<keyword evidence="2" id="KW-0560">Oxidoreductase</keyword>
<gene>
    <name evidence="3" type="ORF">FSARC_8240</name>
</gene>
<keyword evidence="4" id="KW-1185">Reference proteome</keyword>
<evidence type="ECO:0000256" key="2">
    <source>
        <dbReference type="ARBA" id="ARBA00023002"/>
    </source>
</evidence>
<dbReference type="EMBL" id="JABEXW010000451">
    <property type="protein sequence ID" value="KAF4963757.1"/>
    <property type="molecule type" value="Genomic_DNA"/>
</dbReference>
<comment type="similarity">
    <text evidence="1">Belongs to the short-chain dehydrogenases/reductases (SDR) family.</text>
</comment>
<sequence>MTNDYKKVLDRTEDILVHKFSAKLVEDEIDLHGALIDLYGAFEYYFSKIDGDIIIETNTEEPEDLKKCLQEKGVLKSDAPSTLQSKLYTVANEQPNNKIWLITGESSGLDLEMALSALRSGHRVIGTARKVAKAAADHPEFKELGGKWLQLDVFDPATEDTAKKLIAQEDQRGVAHRVLVNNAGNTLLGTVEDMSDT</sequence>
<name>A0A8H4TTH6_9HYPO</name>
<dbReference type="InterPro" id="IPR002347">
    <property type="entry name" value="SDR_fam"/>
</dbReference>